<keyword evidence="2" id="KW-0804">Transcription</keyword>
<dbReference type="InterPro" id="IPR051534">
    <property type="entry name" value="CBASS_pafABC_assoc_protein"/>
</dbReference>
<dbReference type="InterPro" id="IPR036388">
    <property type="entry name" value="WH-like_DNA-bd_sf"/>
</dbReference>
<dbReference type="SUPFAM" id="SSF46785">
    <property type="entry name" value="Winged helix' DNA-binding domain"/>
    <property type="match status" value="1"/>
</dbReference>
<sequence>MNRTERLAAITLYLLARRRVTAAEIARAFEVSERTVYRDLQALAEGGLPLVAVPGAGGGYELPPAYRLTPLTLTPDEAVAVWVAVEALGGPDHPLREALRGAWLRIHAALPEELRRSIVDVGAAVDVSRMGPEVRVGQGVFAAVVRALRERRQLLIRYHVPATGETTQRVVDVYGLACVQGRWYAPAYCHLRAGLRSFRLDRIERAELLESGYPYPRDFDVRRWVQQTFAMADDAGERLAVRVRFSPRAARRAVDDRFFRGCVERLADGGMEARLSLPAPELPYCAELVLGYAGEAEAVEPPELRDLVAALAQRVASRHAGPPATDGGPARQPAASPC</sequence>
<evidence type="ECO:0000256" key="1">
    <source>
        <dbReference type="ARBA" id="ARBA00023015"/>
    </source>
</evidence>
<reference evidence="6" key="1">
    <citation type="submission" date="2023-12" db="EMBL/GenBank/DDBJ databases">
        <title>Novel isolates from deep terrestrial aquifers shed light on the physiology and ecology of the class Limnochordia.</title>
        <authorList>
            <person name="Karnachuk O.V."/>
            <person name="Lukina A.P."/>
            <person name="Avakyan M.R."/>
            <person name="Kadnikov V."/>
            <person name="Begmatov S."/>
            <person name="Beletsky A.V."/>
            <person name="Mardanov A.V."/>
            <person name="Ravin N.V."/>
        </authorList>
    </citation>
    <scope>NUCLEOTIDE SEQUENCE [LARGE SCALE GENOMIC DNA]</scope>
    <source>
        <strain evidence="6">LN</strain>
    </source>
</reference>
<dbReference type="PIRSF" id="PIRSF016838">
    <property type="entry name" value="PafC"/>
    <property type="match status" value="1"/>
</dbReference>
<dbReference type="InterPro" id="IPR036390">
    <property type="entry name" value="WH_DNA-bd_sf"/>
</dbReference>
<dbReference type="PROSITE" id="PS52050">
    <property type="entry name" value="WYL"/>
    <property type="match status" value="1"/>
</dbReference>
<dbReference type="RefSeq" id="WP_324668588.1">
    <property type="nucleotide sequence ID" value="NZ_CP141614.1"/>
</dbReference>
<evidence type="ECO:0000313" key="6">
    <source>
        <dbReference type="Proteomes" id="UP001333102"/>
    </source>
</evidence>
<keyword evidence="1" id="KW-0805">Transcription regulation</keyword>
<dbReference type="Proteomes" id="UP001333102">
    <property type="component" value="Chromosome"/>
</dbReference>
<dbReference type="PROSITE" id="PS51000">
    <property type="entry name" value="HTH_DEOR_2"/>
    <property type="match status" value="1"/>
</dbReference>
<dbReference type="Pfam" id="PF25583">
    <property type="entry name" value="WCX"/>
    <property type="match status" value="1"/>
</dbReference>
<organism evidence="5 6">
    <name type="scientific">Geochorda subterranea</name>
    <dbReference type="NCBI Taxonomy" id="3109564"/>
    <lineage>
        <taxon>Bacteria</taxon>
        <taxon>Bacillati</taxon>
        <taxon>Bacillota</taxon>
        <taxon>Limnochordia</taxon>
        <taxon>Limnochordales</taxon>
        <taxon>Geochordaceae</taxon>
        <taxon>Geochorda</taxon>
    </lineage>
</organism>
<dbReference type="Pfam" id="PF13280">
    <property type="entry name" value="WYL"/>
    <property type="match status" value="1"/>
</dbReference>
<dbReference type="InterPro" id="IPR013196">
    <property type="entry name" value="HTH_11"/>
</dbReference>
<dbReference type="EMBL" id="CP141614">
    <property type="protein sequence ID" value="WRP14280.1"/>
    <property type="molecule type" value="Genomic_DNA"/>
</dbReference>
<dbReference type="Pfam" id="PF08279">
    <property type="entry name" value="HTH_11"/>
    <property type="match status" value="1"/>
</dbReference>
<evidence type="ECO:0000256" key="2">
    <source>
        <dbReference type="ARBA" id="ARBA00023163"/>
    </source>
</evidence>
<proteinExistence type="predicted"/>
<dbReference type="PANTHER" id="PTHR34580">
    <property type="match status" value="1"/>
</dbReference>
<evidence type="ECO:0000256" key="3">
    <source>
        <dbReference type="SAM" id="MobiDB-lite"/>
    </source>
</evidence>
<feature type="domain" description="HTH deoR-type" evidence="4">
    <location>
        <begin position="3"/>
        <end position="58"/>
    </location>
</feature>
<name>A0ABZ1BNY1_9FIRM</name>
<dbReference type="InterPro" id="IPR028349">
    <property type="entry name" value="PafC-like"/>
</dbReference>
<accession>A0ABZ1BNY1</accession>
<dbReference type="PANTHER" id="PTHR34580:SF1">
    <property type="entry name" value="PROTEIN PAFC"/>
    <property type="match status" value="1"/>
</dbReference>
<evidence type="ECO:0000259" key="4">
    <source>
        <dbReference type="PROSITE" id="PS51000"/>
    </source>
</evidence>
<dbReference type="Gene3D" id="1.10.10.10">
    <property type="entry name" value="Winged helix-like DNA-binding domain superfamily/Winged helix DNA-binding domain"/>
    <property type="match status" value="1"/>
</dbReference>
<dbReference type="InterPro" id="IPR001034">
    <property type="entry name" value="DeoR_HTH"/>
</dbReference>
<keyword evidence="6" id="KW-1185">Reference proteome</keyword>
<feature type="region of interest" description="Disordered" evidence="3">
    <location>
        <begin position="315"/>
        <end position="338"/>
    </location>
</feature>
<protein>
    <submittedName>
        <fullName evidence="5">YafY family protein</fullName>
    </submittedName>
</protein>
<evidence type="ECO:0000313" key="5">
    <source>
        <dbReference type="EMBL" id="WRP14280.1"/>
    </source>
</evidence>
<dbReference type="InterPro" id="IPR026881">
    <property type="entry name" value="WYL_dom"/>
</dbReference>
<dbReference type="InterPro" id="IPR057727">
    <property type="entry name" value="WCX_dom"/>
</dbReference>
<gene>
    <name evidence="5" type="ORF">VLY81_12780</name>
</gene>